<evidence type="ECO:0000313" key="7">
    <source>
        <dbReference type="Proteomes" id="UP001221898"/>
    </source>
</evidence>
<dbReference type="InterPro" id="IPR008983">
    <property type="entry name" value="Tumour_necrosis_fac-like_dom"/>
</dbReference>
<dbReference type="PANTHER" id="PTHR22923">
    <property type="entry name" value="CEREBELLIN-RELATED"/>
    <property type="match status" value="1"/>
</dbReference>
<dbReference type="InterPro" id="IPR050822">
    <property type="entry name" value="Cerebellin_Synaptic_Org"/>
</dbReference>
<dbReference type="SMART" id="SM00110">
    <property type="entry name" value="C1Q"/>
    <property type="match status" value="1"/>
</dbReference>
<dbReference type="GO" id="GO:0045202">
    <property type="term" value="C:synapse"/>
    <property type="evidence" value="ECO:0007669"/>
    <property type="project" value="TreeGrafter"/>
</dbReference>
<evidence type="ECO:0000256" key="4">
    <source>
        <dbReference type="SAM" id="SignalP"/>
    </source>
</evidence>
<dbReference type="EMBL" id="JAINUG010000547">
    <property type="protein sequence ID" value="KAJ8366766.1"/>
    <property type="molecule type" value="Genomic_DNA"/>
</dbReference>
<gene>
    <name evidence="6" type="ORF">AAFF_G00342590</name>
</gene>
<dbReference type="SUPFAM" id="SSF49842">
    <property type="entry name" value="TNF-like"/>
    <property type="match status" value="1"/>
</dbReference>
<dbReference type="PANTHER" id="PTHR22923:SF103">
    <property type="entry name" value="CEREBELLIN 20-RELATED"/>
    <property type="match status" value="1"/>
</dbReference>
<evidence type="ECO:0000256" key="3">
    <source>
        <dbReference type="ARBA" id="ARBA00022729"/>
    </source>
</evidence>
<feature type="domain" description="C1q" evidence="5">
    <location>
        <begin position="89"/>
        <end position="226"/>
    </location>
</feature>
<dbReference type="PROSITE" id="PS50871">
    <property type="entry name" value="C1Q"/>
    <property type="match status" value="1"/>
</dbReference>
<comment type="caution">
    <text evidence="6">The sequence shown here is derived from an EMBL/GenBank/DDBJ whole genome shotgun (WGS) entry which is preliminary data.</text>
</comment>
<evidence type="ECO:0000256" key="1">
    <source>
        <dbReference type="ARBA" id="ARBA00004613"/>
    </source>
</evidence>
<dbReference type="Proteomes" id="UP001221898">
    <property type="component" value="Unassembled WGS sequence"/>
</dbReference>
<protein>
    <recommendedName>
        <fullName evidence="5">C1q domain-containing protein</fullName>
    </recommendedName>
</protein>
<organism evidence="6 7">
    <name type="scientific">Aldrovandia affinis</name>
    <dbReference type="NCBI Taxonomy" id="143900"/>
    <lineage>
        <taxon>Eukaryota</taxon>
        <taxon>Metazoa</taxon>
        <taxon>Chordata</taxon>
        <taxon>Craniata</taxon>
        <taxon>Vertebrata</taxon>
        <taxon>Euteleostomi</taxon>
        <taxon>Actinopterygii</taxon>
        <taxon>Neopterygii</taxon>
        <taxon>Teleostei</taxon>
        <taxon>Notacanthiformes</taxon>
        <taxon>Halosauridae</taxon>
        <taxon>Aldrovandia</taxon>
    </lineage>
</organism>
<dbReference type="Gene3D" id="2.60.120.40">
    <property type="match status" value="1"/>
</dbReference>
<proteinExistence type="predicted"/>
<evidence type="ECO:0000256" key="2">
    <source>
        <dbReference type="ARBA" id="ARBA00022525"/>
    </source>
</evidence>
<dbReference type="GO" id="GO:0099558">
    <property type="term" value="P:maintenance of synapse structure"/>
    <property type="evidence" value="ECO:0007669"/>
    <property type="project" value="TreeGrafter"/>
</dbReference>
<evidence type="ECO:0000313" key="6">
    <source>
        <dbReference type="EMBL" id="KAJ8366766.1"/>
    </source>
</evidence>
<reference evidence="6" key="1">
    <citation type="journal article" date="2023" name="Science">
        <title>Genome structures resolve the early diversification of teleost fishes.</title>
        <authorList>
            <person name="Parey E."/>
            <person name="Louis A."/>
            <person name="Montfort J."/>
            <person name="Bouchez O."/>
            <person name="Roques C."/>
            <person name="Iampietro C."/>
            <person name="Lluch J."/>
            <person name="Castinel A."/>
            <person name="Donnadieu C."/>
            <person name="Desvignes T."/>
            <person name="Floi Bucao C."/>
            <person name="Jouanno E."/>
            <person name="Wen M."/>
            <person name="Mejri S."/>
            <person name="Dirks R."/>
            <person name="Jansen H."/>
            <person name="Henkel C."/>
            <person name="Chen W.J."/>
            <person name="Zahm M."/>
            <person name="Cabau C."/>
            <person name="Klopp C."/>
            <person name="Thompson A.W."/>
            <person name="Robinson-Rechavi M."/>
            <person name="Braasch I."/>
            <person name="Lecointre G."/>
            <person name="Bobe J."/>
            <person name="Postlethwait J.H."/>
            <person name="Berthelot C."/>
            <person name="Roest Crollius H."/>
            <person name="Guiguen Y."/>
        </authorList>
    </citation>
    <scope>NUCLEOTIDE SEQUENCE</scope>
    <source>
        <strain evidence="6">NC1722</strain>
    </source>
</reference>
<comment type="subcellular location">
    <subcellularLocation>
        <location evidence="1">Secreted</location>
    </subcellularLocation>
</comment>
<keyword evidence="2" id="KW-0964">Secreted</keyword>
<dbReference type="Pfam" id="PF00386">
    <property type="entry name" value="C1q"/>
    <property type="match status" value="1"/>
</dbReference>
<evidence type="ECO:0000259" key="5">
    <source>
        <dbReference type="PROSITE" id="PS50871"/>
    </source>
</evidence>
<name>A0AAD7R6G9_9TELE</name>
<feature type="chain" id="PRO_5042161787" description="C1q domain-containing protein" evidence="4">
    <location>
        <begin position="16"/>
        <end position="226"/>
    </location>
</feature>
<keyword evidence="3 4" id="KW-0732">Signal</keyword>
<sequence>MRGLVLLCLFGTVLGHKWDESFKSFEWLGSDEEPQESDPKPDSLCQEDRSSCECCQMLKQIHRVEELFNRSMAALQHNLKIAQSALKKIRAQRSAFSVVLGDAYCIGPNSNDKIVVYTTILVGDGYDMSTGVFTAPLTGLYSLAVTVYTITERMWQSLTSCATLSVNNVPVASVRDLGKGDNQDSASIAVVLNLKAGDRVFVLLPSHCMLCSDQNTFTGFLLYATD</sequence>
<accession>A0AAD7R6G9</accession>
<feature type="signal peptide" evidence="4">
    <location>
        <begin position="1"/>
        <end position="15"/>
    </location>
</feature>
<dbReference type="GO" id="GO:0005576">
    <property type="term" value="C:extracellular region"/>
    <property type="evidence" value="ECO:0007669"/>
    <property type="project" value="UniProtKB-SubCell"/>
</dbReference>
<dbReference type="InterPro" id="IPR001073">
    <property type="entry name" value="C1q_dom"/>
</dbReference>
<keyword evidence="7" id="KW-1185">Reference proteome</keyword>
<dbReference type="AlphaFoldDB" id="A0AAD7R6G9"/>